<dbReference type="Proteomes" id="UP000469452">
    <property type="component" value="Unassembled WGS sequence"/>
</dbReference>
<evidence type="ECO:0000313" key="3">
    <source>
        <dbReference type="Proteomes" id="UP000469452"/>
    </source>
</evidence>
<comment type="caution">
    <text evidence="2">The sequence shown here is derived from an EMBL/GenBank/DDBJ whole genome shotgun (WGS) entry which is preliminary data.</text>
</comment>
<protein>
    <recommendedName>
        <fullName evidence="4">MJ1316 RNA cyclic group end recognition domain-containing protein</fullName>
    </recommendedName>
</protein>
<feature type="signal peptide" evidence="1">
    <location>
        <begin position="1"/>
        <end position="23"/>
    </location>
</feature>
<evidence type="ECO:0008006" key="4">
    <source>
        <dbReference type="Google" id="ProtNLM"/>
    </source>
</evidence>
<evidence type="ECO:0000313" key="2">
    <source>
        <dbReference type="EMBL" id="KAF0775418.1"/>
    </source>
</evidence>
<dbReference type="VEuPathDB" id="FungiDB:H257_04972"/>
<organism evidence="2 3">
    <name type="scientific">Aphanomyces astaci</name>
    <name type="common">Crayfish plague agent</name>
    <dbReference type="NCBI Taxonomy" id="112090"/>
    <lineage>
        <taxon>Eukaryota</taxon>
        <taxon>Sar</taxon>
        <taxon>Stramenopiles</taxon>
        <taxon>Oomycota</taxon>
        <taxon>Saprolegniomycetes</taxon>
        <taxon>Saprolegniales</taxon>
        <taxon>Verrucalvaceae</taxon>
        <taxon>Aphanomyces</taxon>
    </lineage>
</organism>
<feature type="chain" id="PRO_5025597525" description="MJ1316 RNA cyclic group end recognition domain-containing protein" evidence="1">
    <location>
        <begin position="24"/>
        <end position="124"/>
    </location>
</feature>
<proteinExistence type="predicted"/>
<dbReference type="PROSITE" id="PS51257">
    <property type="entry name" value="PROKAR_LIPOPROTEIN"/>
    <property type="match status" value="1"/>
</dbReference>
<name>A0A6A5ADU0_APHAT</name>
<sequence length="124" mass="13368">MQLLLRAAATAAATVAFLGCTDASISLGSNYLPHQSLRRLGATDVNNATLDSAKKFSQDALKFLTNLRGGDEVFYQHLITTMQIIMCDQSVNSDGHAEAAEANAVWTGTDDLILPYHRFVIVAP</sequence>
<keyword evidence="1" id="KW-0732">Signal</keyword>
<reference evidence="2 3" key="1">
    <citation type="submission" date="2019-06" db="EMBL/GenBank/DDBJ databases">
        <title>Genomics analysis of Aphanomyces spp. identifies a new class of oomycete effector associated with host adaptation.</title>
        <authorList>
            <person name="Gaulin E."/>
        </authorList>
    </citation>
    <scope>NUCLEOTIDE SEQUENCE [LARGE SCALE GENOMIC DNA]</scope>
    <source>
        <strain evidence="2 3">E</strain>
    </source>
</reference>
<dbReference type="EMBL" id="VJMI01001601">
    <property type="protein sequence ID" value="KAF0775418.1"/>
    <property type="molecule type" value="Genomic_DNA"/>
</dbReference>
<dbReference type="AlphaFoldDB" id="A0A6A5ADU0"/>
<accession>A0A6A5ADU0</accession>
<gene>
    <name evidence="2" type="ORF">AaE_000884</name>
</gene>
<evidence type="ECO:0000256" key="1">
    <source>
        <dbReference type="SAM" id="SignalP"/>
    </source>
</evidence>